<dbReference type="PROSITE" id="PS50830">
    <property type="entry name" value="TNASE_3"/>
    <property type="match status" value="1"/>
</dbReference>
<evidence type="ECO:0000313" key="10">
    <source>
        <dbReference type="EMBL" id="PWZ01909.1"/>
    </source>
</evidence>
<keyword evidence="4" id="KW-0540">Nuclease</keyword>
<dbReference type="Pfam" id="PF00565">
    <property type="entry name" value="SNase"/>
    <property type="match status" value="1"/>
</dbReference>
<protein>
    <submittedName>
        <fullName evidence="10">SNase-domain-containing protein</fullName>
    </submittedName>
</protein>
<dbReference type="SUPFAM" id="SSF50199">
    <property type="entry name" value="Staphylococcal nuclease"/>
    <property type="match status" value="1"/>
</dbReference>
<dbReference type="InterPro" id="IPR035437">
    <property type="entry name" value="SNase_OB-fold_sf"/>
</dbReference>
<dbReference type="InParanoid" id="A0A317XX41"/>
<gene>
    <name evidence="10" type="ORF">BCV70DRAFT_198191</name>
</gene>
<dbReference type="SMART" id="SM00318">
    <property type="entry name" value="SNc"/>
    <property type="match status" value="1"/>
</dbReference>
<proteinExistence type="inferred from homology"/>
<evidence type="ECO:0000256" key="3">
    <source>
        <dbReference type="ARBA" id="ARBA00005435"/>
    </source>
</evidence>
<evidence type="ECO:0000256" key="6">
    <source>
        <dbReference type="ARBA" id="ARBA00022801"/>
    </source>
</evidence>
<evidence type="ECO:0000313" key="11">
    <source>
        <dbReference type="Proteomes" id="UP000246740"/>
    </source>
</evidence>
<keyword evidence="7" id="KW-0106">Calcium</keyword>
<dbReference type="GO" id="GO:0004519">
    <property type="term" value="F:endonuclease activity"/>
    <property type="evidence" value="ECO:0007669"/>
    <property type="project" value="UniProtKB-KW"/>
</dbReference>
<dbReference type="STRING" id="1882483.A0A317XX41"/>
<dbReference type="PANTHER" id="PTHR12302">
    <property type="entry name" value="EBNA2 BINDING PROTEIN P100"/>
    <property type="match status" value="1"/>
</dbReference>
<feature type="region of interest" description="Disordered" evidence="8">
    <location>
        <begin position="297"/>
        <end position="327"/>
    </location>
</feature>
<evidence type="ECO:0000256" key="7">
    <source>
        <dbReference type="ARBA" id="ARBA00022837"/>
    </source>
</evidence>
<feature type="compositionally biased region" description="Basic and acidic residues" evidence="8">
    <location>
        <begin position="311"/>
        <end position="327"/>
    </location>
</feature>
<comment type="similarity">
    <text evidence="3">Belongs to the LCL3 family.</text>
</comment>
<accession>A0A317XX41</accession>
<dbReference type="EMBL" id="KZ819189">
    <property type="protein sequence ID" value="PWZ01909.1"/>
    <property type="molecule type" value="Genomic_DNA"/>
</dbReference>
<dbReference type="GO" id="GO:0016020">
    <property type="term" value="C:membrane"/>
    <property type="evidence" value="ECO:0007669"/>
    <property type="project" value="UniProtKB-SubCell"/>
</dbReference>
<name>A0A317XX41_9BASI</name>
<feature type="compositionally biased region" description="Low complexity" evidence="8">
    <location>
        <begin position="16"/>
        <end position="30"/>
    </location>
</feature>
<organism evidence="10 11">
    <name type="scientific">Testicularia cyperi</name>
    <dbReference type="NCBI Taxonomy" id="1882483"/>
    <lineage>
        <taxon>Eukaryota</taxon>
        <taxon>Fungi</taxon>
        <taxon>Dikarya</taxon>
        <taxon>Basidiomycota</taxon>
        <taxon>Ustilaginomycotina</taxon>
        <taxon>Ustilaginomycetes</taxon>
        <taxon>Ustilaginales</taxon>
        <taxon>Anthracoideaceae</taxon>
        <taxon>Testicularia</taxon>
    </lineage>
</organism>
<sequence length="327" mass="36627">MFGLWRGSSSDSVRQTTPTASTSTSSPPNTRALDGRTRADPTETIATMESNTHPDALVRRPITVRSVLEQSTGVLSTIVLNPIGAAVTGVTVTGVSALLWWRYFRRIPTAEYMTPAVLKYRKVLVGRVVNVGDADGFRFHHTPGPPLLRDWLWPWPPRSPKTKGRRVLVKETISVRLAGVDAPESGHFGKPAQPFSQEAKQFLVQTVHPDTQPGELANKTVWLYPSHVDQYKRLVATPYVWHFPYVLGKSNVSLMMVQKGLATVYRAAGADYGQATWWAKLWRKSTTGFSALERAETKAKRQRTGMWSQGKKFESPEEYKRRHKIDG</sequence>
<comment type="subcellular location">
    <subcellularLocation>
        <location evidence="1">Membrane</location>
        <topology evidence="1">Single-pass membrane protein</topology>
    </subcellularLocation>
    <subcellularLocation>
        <location evidence="2">Mitochondrion</location>
    </subcellularLocation>
</comment>
<evidence type="ECO:0000256" key="2">
    <source>
        <dbReference type="ARBA" id="ARBA00004173"/>
    </source>
</evidence>
<keyword evidence="6" id="KW-0378">Hydrolase</keyword>
<dbReference type="GO" id="GO:0016787">
    <property type="term" value="F:hydrolase activity"/>
    <property type="evidence" value="ECO:0007669"/>
    <property type="project" value="UniProtKB-KW"/>
</dbReference>
<dbReference type="Gene3D" id="2.40.50.90">
    <property type="match status" value="1"/>
</dbReference>
<dbReference type="OrthoDB" id="430293at2759"/>
<keyword evidence="11" id="KW-1185">Reference proteome</keyword>
<dbReference type="FunCoup" id="A0A317XX41">
    <property type="interactions" value="3"/>
</dbReference>
<evidence type="ECO:0000256" key="1">
    <source>
        <dbReference type="ARBA" id="ARBA00004167"/>
    </source>
</evidence>
<dbReference type="GO" id="GO:0005739">
    <property type="term" value="C:mitochondrion"/>
    <property type="evidence" value="ECO:0007669"/>
    <property type="project" value="UniProtKB-SubCell"/>
</dbReference>
<feature type="domain" description="TNase-like" evidence="9">
    <location>
        <begin position="122"/>
        <end position="309"/>
    </location>
</feature>
<evidence type="ECO:0000256" key="8">
    <source>
        <dbReference type="SAM" id="MobiDB-lite"/>
    </source>
</evidence>
<keyword evidence="5" id="KW-0255">Endonuclease</keyword>
<evidence type="ECO:0000259" key="9">
    <source>
        <dbReference type="PROSITE" id="PS50830"/>
    </source>
</evidence>
<evidence type="ECO:0000256" key="4">
    <source>
        <dbReference type="ARBA" id="ARBA00022722"/>
    </source>
</evidence>
<dbReference type="InterPro" id="IPR016071">
    <property type="entry name" value="Staphylococal_nuclease_OB-fold"/>
</dbReference>
<dbReference type="AlphaFoldDB" id="A0A317XX41"/>
<dbReference type="PANTHER" id="PTHR12302:SF3">
    <property type="entry name" value="SERINE_THREONINE-PROTEIN KINASE 31"/>
    <property type="match status" value="1"/>
</dbReference>
<feature type="region of interest" description="Disordered" evidence="8">
    <location>
        <begin position="1"/>
        <end position="52"/>
    </location>
</feature>
<evidence type="ECO:0000256" key="5">
    <source>
        <dbReference type="ARBA" id="ARBA00022759"/>
    </source>
</evidence>
<dbReference type="Proteomes" id="UP000246740">
    <property type="component" value="Unassembled WGS sequence"/>
</dbReference>
<reference evidence="10 11" key="1">
    <citation type="journal article" date="2018" name="Mol. Biol. Evol.">
        <title>Broad Genomic Sampling Reveals a Smut Pathogenic Ancestry of the Fungal Clade Ustilaginomycotina.</title>
        <authorList>
            <person name="Kijpornyongpan T."/>
            <person name="Mondo S.J."/>
            <person name="Barry K."/>
            <person name="Sandor L."/>
            <person name="Lee J."/>
            <person name="Lipzen A."/>
            <person name="Pangilinan J."/>
            <person name="LaButti K."/>
            <person name="Hainaut M."/>
            <person name="Henrissat B."/>
            <person name="Grigoriev I.V."/>
            <person name="Spatafora J.W."/>
            <person name="Aime M.C."/>
        </authorList>
    </citation>
    <scope>NUCLEOTIDE SEQUENCE [LARGE SCALE GENOMIC DNA]</scope>
    <source>
        <strain evidence="10 11">MCA 3645</strain>
    </source>
</reference>